<reference evidence="2 3" key="1">
    <citation type="submission" date="2019-02" db="EMBL/GenBank/DDBJ databases">
        <title>Deep-cultivation of Planctomycetes and their phenomic and genomic characterization uncovers novel biology.</title>
        <authorList>
            <person name="Wiegand S."/>
            <person name="Jogler M."/>
            <person name="Boedeker C."/>
            <person name="Pinto D."/>
            <person name="Vollmers J."/>
            <person name="Rivas-Marin E."/>
            <person name="Kohn T."/>
            <person name="Peeters S.H."/>
            <person name="Heuer A."/>
            <person name="Rast P."/>
            <person name="Oberbeckmann S."/>
            <person name="Bunk B."/>
            <person name="Jeske O."/>
            <person name="Meyerdierks A."/>
            <person name="Storesund J.E."/>
            <person name="Kallscheuer N."/>
            <person name="Luecker S."/>
            <person name="Lage O.M."/>
            <person name="Pohl T."/>
            <person name="Merkel B.J."/>
            <person name="Hornburger P."/>
            <person name="Mueller R.-W."/>
            <person name="Bruemmer F."/>
            <person name="Labrenz M."/>
            <person name="Spormann A.M."/>
            <person name="Op den Camp H."/>
            <person name="Overmann J."/>
            <person name="Amann R."/>
            <person name="Jetten M.S.M."/>
            <person name="Mascher T."/>
            <person name="Medema M.H."/>
            <person name="Devos D.P."/>
            <person name="Kaster A.-K."/>
            <person name="Ovreas L."/>
            <person name="Rohde M."/>
            <person name="Galperin M.Y."/>
            <person name="Jogler C."/>
        </authorList>
    </citation>
    <scope>NUCLEOTIDE SEQUENCE [LARGE SCALE GENOMIC DNA]</scope>
    <source>
        <strain evidence="2 3">I41</strain>
    </source>
</reference>
<dbReference type="EMBL" id="CP036339">
    <property type="protein sequence ID" value="QDT73968.1"/>
    <property type="molecule type" value="Genomic_DNA"/>
</dbReference>
<keyword evidence="3" id="KW-1185">Reference proteome</keyword>
<dbReference type="PANTHER" id="PTHR16222:SF12">
    <property type="entry name" value="ADP-RIBOSYLGLYCOHYDROLASE-RELATED"/>
    <property type="match status" value="1"/>
</dbReference>
<organism evidence="2 3">
    <name type="scientific">Lacipirellula limnantheis</name>
    <dbReference type="NCBI Taxonomy" id="2528024"/>
    <lineage>
        <taxon>Bacteria</taxon>
        <taxon>Pseudomonadati</taxon>
        <taxon>Planctomycetota</taxon>
        <taxon>Planctomycetia</taxon>
        <taxon>Pirellulales</taxon>
        <taxon>Lacipirellulaceae</taxon>
        <taxon>Lacipirellula</taxon>
    </lineage>
</organism>
<dbReference type="InterPro" id="IPR050792">
    <property type="entry name" value="ADP-ribosylglycohydrolase"/>
</dbReference>
<name>A0A517U011_9BACT</name>
<keyword evidence="2" id="KW-0326">Glycosidase</keyword>
<dbReference type="GO" id="GO:0046872">
    <property type="term" value="F:metal ion binding"/>
    <property type="evidence" value="ECO:0007669"/>
    <property type="project" value="UniProtKB-KW"/>
</dbReference>
<evidence type="ECO:0000313" key="2">
    <source>
        <dbReference type="EMBL" id="QDT73968.1"/>
    </source>
</evidence>
<feature type="binding site" evidence="1">
    <location>
        <position position="72"/>
    </location>
    <ligand>
        <name>Mg(2+)</name>
        <dbReference type="ChEBI" id="CHEBI:18420"/>
        <label>1</label>
    </ligand>
</feature>
<dbReference type="OrthoDB" id="9798107at2"/>
<dbReference type="Gene3D" id="1.10.4080.10">
    <property type="entry name" value="ADP-ribosylation/Crystallin J1"/>
    <property type="match status" value="1"/>
</dbReference>
<comment type="cofactor">
    <cofactor evidence="1">
        <name>Mg(2+)</name>
        <dbReference type="ChEBI" id="CHEBI:18420"/>
    </cofactor>
    <text evidence="1">Binds 2 magnesium ions per subunit.</text>
</comment>
<keyword evidence="1" id="KW-0460">Magnesium</keyword>
<dbReference type="InterPro" id="IPR005502">
    <property type="entry name" value="Ribosyl_crysJ1"/>
</dbReference>
<feature type="binding site" evidence="1">
    <location>
        <position position="274"/>
    </location>
    <ligand>
        <name>Mg(2+)</name>
        <dbReference type="ChEBI" id="CHEBI:18420"/>
        <label>1</label>
    </ligand>
</feature>
<dbReference type="PANTHER" id="PTHR16222">
    <property type="entry name" value="ADP-RIBOSYLGLYCOHYDROLASE"/>
    <property type="match status" value="1"/>
</dbReference>
<feature type="binding site" evidence="1">
    <location>
        <position position="271"/>
    </location>
    <ligand>
        <name>Mg(2+)</name>
        <dbReference type="ChEBI" id="CHEBI:18420"/>
        <label>1</label>
    </ligand>
</feature>
<protein>
    <submittedName>
        <fullName evidence="2">ADP-ribosyl-[dinitrogen reductase] glycohydrolase</fullName>
        <ecNumber evidence="2">3.2.2.24</ecNumber>
    </submittedName>
</protein>
<keyword evidence="2" id="KW-0378">Hydrolase</keyword>
<dbReference type="RefSeq" id="WP_145433727.1">
    <property type="nucleotide sequence ID" value="NZ_CP036339.1"/>
</dbReference>
<accession>A0A517U011</accession>
<feature type="binding site" evidence="1">
    <location>
        <position position="71"/>
    </location>
    <ligand>
        <name>Mg(2+)</name>
        <dbReference type="ChEBI" id="CHEBI:18420"/>
        <label>1</label>
    </ligand>
</feature>
<dbReference type="EC" id="3.2.2.24" evidence="2"/>
<feature type="binding site" evidence="1">
    <location>
        <position position="70"/>
    </location>
    <ligand>
        <name>Mg(2+)</name>
        <dbReference type="ChEBI" id="CHEBI:18420"/>
        <label>1</label>
    </ligand>
</feature>
<dbReference type="AlphaFoldDB" id="A0A517U011"/>
<dbReference type="KEGG" id="llh:I41_31600"/>
<proteinExistence type="predicted"/>
<dbReference type="InterPro" id="IPR036705">
    <property type="entry name" value="Ribosyl_crysJ1_sf"/>
</dbReference>
<dbReference type="SUPFAM" id="SSF101478">
    <property type="entry name" value="ADP-ribosylglycohydrolase"/>
    <property type="match status" value="1"/>
</dbReference>
<keyword evidence="1" id="KW-0479">Metal-binding</keyword>
<dbReference type="Proteomes" id="UP000317909">
    <property type="component" value="Chromosome"/>
</dbReference>
<sequence length="326" mass="35218">MVDPSFDARSGGVNERAVVDQTDRYRGCLLGLAVGDAVGTTVEFAPRGSFAPVTDMVGGGPFGLRPGEWTDDTSMALCLAASLLEHRGFDARDQMERYCRWWEQGYMSSNGKCFDIGNTVRGALMRFQETGEPFAGSTHAQSAGNGSIMRLAPAAMYWSPKVDDVIRYCGESSRTTHGAEECVDACRYLGLILSRGLQGASKDEMLADCGNDVVAAPAIRALAAGNYRQKSVEEIRGSGYVVQSLEAALWCFWKYDSFEESVLAAVNLGEDADTTGAICGQMAGVFYGESGIPRKWVERLVQASEIRAMADRLGARSDPAVFVRFG</sequence>
<feature type="binding site" evidence="1">
    <location>
        <position position="273"/>
    </location>
    <ligand>
        <name>Mg(2+)</name>
        <dbReference type="ChEBI" id="CHEBI:18420"/>
        <label>1</label>
    </ligand>
</feature>
<dbReference type="Pfam" id="PF03747">
    <property type="entry name" value="ADP_ribosyl_GH"/>
    <property type="match status" value="1"/>
</dbReference>
<dbReference type="GO" id="GO:0047407">
    <property type="term" value="F:ADP-ribosyl-[dinitrogen reductase] hydrolase activity"/>
    <property type="evidence" value="ECO:0007669"/>
    <property type="project" value="UniProtKB-EC"/>
</dbReference>
<evidence type="ECO:0000256" key="1">
    <source>
        <dbReference type="PIRSR" id="PIRSR605502-1"/>
    </source>
</evidence>
<evidence type="ECO:0000313" key="3">
    <source>
        <dbReference type="Proteomes" id="UP000317909"/>
    </source>
</evidence>
<gene>
    <name evidence="2" type="primary">draG_2</name>
    <name evidence="2" type="ORF">I41_31600</name>
</gene>